<keyword evidence="3" id="KW-1185">Reference proteome</keyword>
<protein>
    <submittedName>
        <fullName evidence="2">Uncharacterized protein</fullName>
    </submittedName>
</protein>
<keyword evidence="1" id="KW-0472">Membrane</keyword>
<dbReference type="PANTHER" id="PTHR45982:SF1">
    <property type="entry name" value="REGULATOR OF CHROMOSOME CONDENSATION"/>
    <property type="match status" value="1"/>
</dbReference>
<dbReference type="Gene3D" id="2.130.10.30">
    <property type="entry name" value="Regulator of chromosome condensation 1/beta-lactamase-inhibitor protein II"/>
    <property type="match status" value="2"/>
</dbReference>
<keyword evidence="1" id="KW-0812">Transmembrane</keyword>
<dbReference type="Proteomes" id="UP000737018">
    <property type="component" value="Unassembled WGS sequence"/>
</dbReference>
<keyword evidence="1" id="KW-1133">Transmembrane helix</keyword>
<dbReference type="Pfam" id="PF13540">
    <property type="entry name" value="RCC1_2"/>
    <property type="match status" value="1"/>
</dbReference>
<dbReference type="AlphaFoldDB" id="A0A8J4RD09"/>
<comment type="caution">
    <text evidence="2">The sequence shown here is derived from an EMBL/GenBank/DDBJ whole genome shotgun (WGS) entry which is preliminary data.</text>
</comment>
<dbReference type="InterPro" id="IPR051553">
    <property type="entry name" value="Ran_GTPase-activating"/>
</dbReference>
<dbReference type="PANTHER" id="PTHR45982">
    <property type="entry name" value="REGULATOR OF CHROMOSOME CONDENSATION"/>
    <property type="match status" value="1"/>
</dbReference>
<dbReference type="GO" id="GO:0005737">
    <property type="term" value="C:cytoplasm"/>
    <property type="evidence" value="ECO:0007669"/>
    <property type="project" value="TreeGrafter"/>
</dbReference>
<reference evidence="2" key="1">
    <citation type="submission" date="2020-03" db="EMBL/GenBank/DDBJ databases">
        <title>Castanea mollissima Vanexum genome sequencing.</title>
        <authorList>
            <person name="Staton M."/>
        </authorList>
    </citation>
    <scope>NUCLEOTIDE SEQUENCE</scope>
    <source>
        <tissue evidence="2">Leaf</tissue>
    </source>
</reference>
<feature type="transmembrane region" description="Helical" evidence="1">
    <location>
        <begin position="151"/>
        <end position="176"/>
    </location>
</feature>
<gene>
    <name evidence="2" type="ORF">CMV_014292</name>
</gene>
<organism evidence="2 3">
    <name type="scientific">Castanea mollissima</name>
    <name type="common">Chinese chestnut</name>
    <dbReference type="NCBI Taxonomy" id="60419"/>
    <lineage>
        <taxon>Eukaryota</taxon>
        <taxon>Viridiplantae</taxon>
        <taxon>Streptophyta</taxon>
        <taxon>Embryophyta</taxon>
        <taxon>Tracheophyta</taxon>
        <taxon>Spermatophyta</taxon>
        <taxon>Magnoliopsida</taxon>
        <taxon>eudicotyledons</taxon>
        <taxon>Gunneridae</taxon>
        <taxon>Pentapetalae</taxon>
        <taxon>rosids</taxon>
        <taxon>fabids</taxon>
        <taxon>Fagales</taxon>
        <taxon>Fagaceae</taxon>
        <taxon>Castanea</taxon>
    </lineage>
</organism>
<dbReference type="InterPro" id="IPR009091">
    <property type="entry name" value="RCC1/BLIP-II"/>
</dbReference>
<evidence type="ECO:0000313" key="3">
    <source>
        <dbReference type="Proteomes" id="UP000737018"/>
    </source>
</evidence>
<evidence type="ECO:0000313" key="2">
    <source>
        <dbReference type="EMBL" id="KAF3961043.1"/>
    </source>
</evidence>
<dbReference type="SUPFAM" id="SSF50985">
    <property type="entry name" value="RCC1/BLIP-II"/>
    <property type="match status" value="1"/>
</dbReference>
<dbReference type="OrthoDB" id="61110at2759"/>
<proteinExistence type="predicted"/>
<accession>A0A8J4RD09</accession>
<dbReference type="EMBL" id="JRKL02001981">
    <property type="protein sequence ID" value="KAF3961043.1"/>
    <property type="molecule type" value="Genomic_DNA"/>
</dbReference>
<name>A0A8J4RD09_9ROSI</name>
<sequence length="238" mass="26882">MNVYLSSSTSEGGAQPLFAWAKHNPYKECNNENHQWDHQPKEAPMVARMRWQSGGAIGGWHCLAVDEQGQAYAWGGNEYRQCGEEPERKDDTSRHLRKDIVIPKICAPKLVVRQLEHFITWLPKKMELYGHGVIMNMDNLEPKILNQDHNLFLLMGFLDLLWLILLLEAGILLSALTDDGEVYGWGRGEHGRQMARAVKWCLRDVSCGGTHSVGKGDHGRLGYGRKVTTGQPLEVPIK</sequence>
<evidence type="ECO:0000256" key="1">
    <source>
        <dbReference type="SAM" id="Phobius"/>
    </source>
</evidence>
<dbReference type="GO" id="GO:0005085">
    <property type="term" value="F:guanyl-nucleotide exchange factor activity"/>
    <property type="evidence" value="ECO:0007669"/>
    <property type="project" value="TreeGrafter"/>
</dbReference>